<dbReference type="InterPro" id="IPR046342">
    <property type="entry name" value="CBS_dom_sf"/>
</dbReference>
<dbReference type="CDD" id="cd04586">
    <property type="entry name" value="CBS_pair_BON_assoc"/>
    <property type="match status" value="1"/>
</dbReference>
<dbReference type="Gene3D" id="3.30.1340.30">
    <property type="match status" value="1"/>
</dbReference>
<gene>
    <name evidence="5" type="ORF">H4W29_006118</name>
</gene>
<dbReference type="SUPFAM" id="SSF54631">
    <property type="entry name" value="CBS-domain pair"/>
    <property type="match status" value="1"/>
</dbReference>
<evidence type="ECO:0000259" key="4">
    <source>
        <dbReference type="PROSITE" id="PS51371"/>
    </source>
</evidence>
<dbReference type="InterPro" id="IPR000644">
    <property type="entry name" value="CBS_dom"/>
</dbReference>
<dbReference type="PROSITE" id="PS50914">
    <property type="entry name" value="BON"/>
    <property type="match status" value="1"/>
</dbReference>
<dbReference type="PIRSF" id="PIRSF036990">
    <property type="entry name" value="UCP036990_CBS_BON"/>
    <property type="match status" value="1"/>
</dbReference>
<dbReference type="InterPro" id="IPR017080">
    <property type="entry name" value="UCP036990_CBS_BON"/>
</dbReference>
<feature type="domain" description="CBS" evidence="4">
    <location>
        <begin position="92"/>
        <end position="149"/>
    </location>
</feature>
<evidence type="ECO:0000259" key="3">
    <source>
        <dbReference type="PROSITE" id="PS50914"/>
    </source>
</evidence>
<name>A0ABR9J072_RHIVS</name>
<dbReference type="PROSITE" id="PS51371">
    <property type="entry name" value="CBS"/>
    <property type="match status" value="2"/>
</dbReference>
<feature type="domain" description="BON" evidence="3">
    <location>
        <begin position="152"/>
        <end position="221"/>
    </location>
</feature>
<evidence type="ECO:0000313" key="6">
    <source>
        <dbReference type="Proteomes" id="UP000620262"/>
    </source>
</evidence>
<accession>A0ABR9J072</accession>
<evidence type="ECO:0000313" key="5">
    <source>
        <dbReference type="EMBL" id="MBE1508873.1"/>
    </source>
</evidence>
<dbReference type="EMBL" id="JADBEC010000002">
    <property type="protein sequence ID" value="MBE1508873.1"/>
    <property type="molecule type" value="Genomic_DNA"/>
</dbReference>
<dbReference type="Pfam" id="PF04972">
    <property type="entry name" value="BON"/>
    <property type="match status" value="1"/>
</dbReference>
<dbReference type="PANTHER" id="PTHR43080:SF26">
    <property type="entry name" value="REGULATORY PROTEIN"/>
    <property type="match status" value="1"/>
</dbReference>
<protein>
    <submittedName>
        <fullName evidence="5">CBS domain-containing protein</fullName>
    </submittedName>
</protein>
<keyword evidence="1 2" id="KW-0129">CBS domain</keyword>
<dbReference type="Pfam" id="PF00571">
    <property type="entry name" value="CBS"/>
    <property type="match status" value="2"/>
</dbReference>
<feature type="domain" description="CBS" evidence="4">
    <location>
        <begin position="7"/>
        <end position="64"/>
    </location>
</feature>
<keyword evidence="6" id="KW-1185">Reference proteome</keyword>
<evidence type="ECO:0000256" key="2">
    <source>
        <dbReference type="PROSITE-ProRule" id="PRU00703"/>
    </source>
</evidence>
<sequence>MQAKDIMTSNVVSISPAAGIRHAVAVMMQNNISGLPVVDDEGRVCGILTEGDLLLRREIRLAPRTARNAEITSDVDLDRYIRGNGWSVKDIMSRDVIVASPDSEVSDIAESLEVHRIKRIPIVEAGRLVGIVSRRDILALIADAPTLRLPREDDAILLAVRARLKYDLGLTPQRIRVSVHNGQITLEGNVETDLQRRAVLALVENLGSGGCLDRLQLAADSDPEKRAQQA</sequence>
<dbReference type="InterPro" id="IPR007055">
    <property type="entry name" value="BON_dom"/>
</dbReference>
<dbReference type="Proteomes" id="UP000620262">
    <property type="component" value="Unassembled WGS sequence"/>
</dbReference>
<dbReference type="InterPro" id="IPR051257">
    <property type="entry name" value="Diverse_CBS-Domain"/>
</dbReference>
<dbReference type="SMART" id="SM00116">
    <property type="entry name" value="CBS"/>
    <property type="match status" value="2"/>
</dbReference>
<dbReference type="RefSeq" id="WP_192732400.1">
    <property type="nucleotide sequence ID" value="NZ_BAAAVL010000004.1"/>
</dbReference>
<dbReference type="Gene3D" id="3.10.580.10">
    <property type="entry name" value="CBS-domain"/>
    <property type="match status" value="1"/>
</dbReference>
<proteinExistence type="predicted"/>
<comment type="caution">
    <text evidence="5">The sequence shown here is derived from an EMBL/GenBank/DDBJ whole genome shotgun (WGS) entry which is preliminary data.</text>
</comment>
<organism evidence="5 6">
    <name type="scientific">Rhizobium viscosum</name>
    <name type="common">Arthrobacter viscosus</name>
    <dbReference type="NCBI Taxonomy" id="1673"/>
    <lineage>
        <taxon>Bacteria</taxon>
        <taxon>Pseudomonadati</taxon>
        <taxon>Pseudomonadota</taxon>
        <taxon>Alphaproteobacteria</taxon>
        <taxon>Hyphomicrobiales</taxon>
        <taxon>Rhizobiaceae</taxon>
        <taxon>Rhizobium/Agrobacterium group</taxon>
        <taxon>Rhizobium</taxon>
    </lineage>
</organism>
<evidence type="ECO:0000256" key="1">
    <source>
        <dbReference type="ARBA" id="ARBA00023122"/>
    </source>
</evidence>
<dbReference type="PANTHER" id="PTHR43080">
    <property type="entry name" value="CBS DOMAIN-CONTAINING PROTEIN CBSX3, MITOCHONDRIAL"/>
    <property type="match status" value="1"/>
</dbReference>
<reference evidence="5 6" key="1">
    <citation type="submission" date="2020-10" db="EMBL/GenBank/DDBJ databases">
        <title>Sequencing the genomes of 1000 actinobacteria strains.</title>
        <authorList>
            <person name="Klenk H.-P."/>
        </authorList>
    </citation>
    <scope>NUCLEOTIDE SEQUENCE [LARGE SCALE GENOMIC DNA]</scope>
    <source>
        <strain evidence="5 6">DSM 7307</strain>
    </source>
</reference>